<protein>
    <submittedName>
        <fullName evidence="9">Cobalt transporter</fullName>
    </submittedName>
</protein>
<dbReference type="Gene3D" id="1.20.1510.10">
    <property type="entry name" value="Cation efflux protein transmembrane domain"/>
    <property type="match status" value="1"/>
</dbReference>
<name>A0A512AVK8_9BACT</name>
<dbReference type="EMBL" id="BJYS01000007">
    <property type="protein sequence ID" value="GEO03749.1"/>
    <property type="molecule type" value="Genomic_DNA"/>
</dbReference>
<dbReference type="GO" id="GO:0016020">
    <property type="term" value="C:membrane"/>
    <property type="evidence" value="ECO:0007669"/>
    <property type="project" value="UniProtKB-SubCell"/>
</dbReference>
<gene>
    <name evidence="9" type="ORF">AAE02nite_14130</name>
</gene>
<dbReference type="SUPFAM" id="SSF161111">
    <property type="entry name" value="Cation efflux protein transmembrane domain-like"/>
    <property type="match status" value="1"/>
</dbReference>
<evidence type="ECO:0000259" key="8">
    <source>
        <dbReference type="Pfam" id="PF01545"/>
    </source>
</evidence>
<feature type="transmembrane region" description="Helical" evidence="7">
    <location>
        <begin position="23"/>
        <end position="40"/>
    </location>
</feature>
<evidence type="ECO:0000256" key="3">
    <source>
        <dbReference type="ARBA" id="ARBA00022448"/>
    </source>
</evidence>
<evidence type="ECO:0000313" key="9">
    <source>
        <dbReference type="EMBL" id="GEO03749.1"/>
    </source>
</evidence>
<evidence type="ECO:0000256" key="5">
    <source>
        <dbReference type="ARBA" id="ARBA00022989"/>
    </source>
</evidence>
<accession>A0A512AVK8</accession>
<reference evidence="9 10" key="1">
    <citation type="submission" date="2019-07" db="EMBL/GenBank/DDBJ databases">
        <title>Whole genome shotgun sequence of Adhaeribacter aerolatus NBRC 106133.</title>
        <authorList>
            <person name="Hosoyama A."/>
            <person name="Uohara A."/>
            <person name="Ohji S."/>
            <person name="Ichikawa N."/>
        </authorList>
    </citation>
    <scope>NUCLEOTIDE SEQUENCE [LARGE SCALE GENOMIC DNA]</scope>
    <source>
        <strain evidence="9 10">NBRC 106133</strain>
    </source>
</reference>
<dbReference type="PANTHER" id="PTHR43840:SF15">
    <property type="entry name" value="MITOCHONDRIAL METAL TRANSPORTER 1-RELATED"/>
    <property type="match status" value="1"/>
</dbReference>
<dbReference type="PANTHER" id="PTHR43840">
    <property type="entry name" value="MITOCHONDRIAL METAL TRANSPORTER 1-RELATED"/>
    <property type="match status" value="1"/>
</dbReference>
<dbReference type="OrthoDB" id="9806522at2"/>
<dbReference type="Pfam" id="PF01545">
    <property type="entry name" value="Cation_efflux"/>
    <property type="match status" value="1"/>
</dbReference>
<evidence type="ECO:0000256" key="7">
    <source>
        <dbReference type="SAM" id="Phobius"/>
    </source>
</evidence>
<feature type="transmembrane region" description="Helical" evidence="7">
    <location>
        <begin position="128"/>
        <end position="152"/>
    </location>
</feature>
<feature type="transmembrane region" description="Helical" evidence="7">
    <location>
        <begin position="179"/>
        <end position="199"/>
    </location>
</feature>
<dbReference type="NCBIfam" id="TIGR01297">
    <property type="entry name" value="CDF"/>
    <property type="match status" value="1"/>
</dbReference>
<feature type="transmembrane region" description="Helical" evidence="7">
    <location>
        <begin position="84"/>
        <end position="108"/>
    </location>
</feature>
<evidence type="ECO:0000256" key="1">
    <source>
        <dbReference type="ARBA" id="ARBA00004141"/>
    </source>
</evidence>
<evidence type="ECO:0000313" key="10">
    <source>
        <dbReference type="Proteomes" id="UP000321532"/>
    </source>
</evidence>
<comment type="caution">
    <text evidence="9">The sequence shown here is derived from an EMBL/GenBank/DDBJ whole genome shotgun (WGS) entry which is preliminary data.</text>
</comment>
<keyword evidence="4 7" id="KW-0812">Transmembrane</keyword>
<evidence type="ECO:0000256" key="4">
    <source>
        <dbReference type="ARBA" id="ARBA00022692"/>
    </source>
</evidence>
<keyword evidence="10" id="KW-1185">Reference proteome</keyword>
<keyword evidence="3" id="KW-0813">Transport</keyword>
<dbReference type="InterPro" id="IPR027469">
    <property type="entry name" value="Cation_efflux_TMD_sf"/>
</dbReference>
<dbReference type="AlphaFoldDB" id="A0A512AVK8"/>
<dbReference type="InterPro" id="IPR058533">
    <property type="entry name" value="Cation_efflux_TM"/>
</dbReference>
<organism evidence="9 10">
    <name type="scientific">Adhaeribacter aerolatus</name>
    <dbReference type="NCBI Taxonomy" id="670289"/>
    <lineage>
        <taxon>Bacteria</taxon>
        <taxon>Pseudomonadati</taxon>
        <taxon>Bacteroidota</taxon>
        <taxon>Cytophagia</taxon>
        <taxon>Cytophagales</taxon>
        <taxon>Hymenobacteraceae</taxon>
        <taxon>Adhaeribacter</taxon>
    </lineage>
</organism>
<dbReference type="RefSeq" id="WP_146896421.1">
    <property type="nucleotide sequence ID" value="NZ_BJYS01000007.1"/>
</dbReference>
<sequence length="317" mass="36003">MRPIENFEYPPDLQKDFEKAKKLEWITVFYLLSAIVVMYLTMGNSQAMKTAWFEDLLSLTPSVSFLISARIFSRKPNEEFPYGYHRVVSIAYLCSSLALFAVGGFLLLDSGMTIVEQDRPTIGMITLFGHSFWLGYLMIGALIYGSVPAVFLGRMKLPLAERLHEKNLYTDAEMNKADWMTGLAAIVGIIGIGFGLWWADSAAAALISLDILHDGYKNLKQAVVDLMNQEPKTVNNQETDPLIKLVREHLSRKTWIRDVQVRLREEGHIYMGEAFVVPAEDLNLTQHIEEAAQEIKNINWRLHEVVITPVKELPEPD</sequence>
<dbReference type="GO" id="GO:0008324">
    <property type="term" value="F:monoatomic cation transmembrane transporter activity"/>
    <property type="evidence" value="ECO:0007669"/>
    <property type="project" value="InterPro"/>
</dbReference>
<feature type="domain" description="Cation efflux protein transmembrane" evidence="8">
    <location>
        <begin position="27"/>
        <end position="227"/>
    </location>
</feature>
<evidence type="ECO:0000256" key="6">
    <source>
        <dbReference type="ARBA" id="ARBA00023136"/>
    </source>
</evidence>
<dbReference type="InterPro" id="IPR050291">
    <property type="entry name" value="CDF_Transporter"/>
</dbReference>
<keyword evidence="6 7" id="KW-0472">Membrane</keyword>
<dbReference type="Proteomes" id="UP000321532">
    <property type="component" value="Unassembled WGS sequence"/>
</dbReference>
<comment type="subcellular location">
    <subcellularLocation>
        <location evidence="1">Membrane</location>
        <topology evidence="1">Multi-pass membrane protein</topology>
    </subcellularLocation>
</comment>
<dbReference type="InterPro" id="IPR002524">
    <property type="entry name" value="Cation_efflux"/>
</dbReference>
<comment type="similarity">
    <text evidence="2">Belongs to the cation diffusion facilitator (CDF) transporter (TC 2.A.4) family.</text>
</comment>
<keyword evidence="5 7" id="KW-1133">Transmembrane helix</keyword>
<proteinExistence type="inferred from homology"/>
<evidence type="ECO:0000256" key="2">
    <source>
        <dbReference type="ARBA" id="ARBA00008114"/>
    </source>
</evidence>